<protein>
    <recommendedName>
        <fullName evidence="3">Trichome birefringence-like C-terminal domain-containing protein</fullName>
    </recommendedName>
</protein>
<sequence>MVRSPAEAPRRADRLLVEELRPRSGCGHGDGAVTVVEPGPPPPPPTTRRPPWGCCPCRSPCAPRGKVVLRTVTPAHFENGEWNTGGDCVRTLPFRRGERTLGAVEAEYRAAQVGIDLSP</sequence>
<keyword evidence="5" id="KW-1185">Reference proteome</keyword>
<name>A0A835KHQ4_9POAL</name>
<dbReference type="Pfam" id="PF13839">
    <property type="entry name" value="PC-Esterase"/>
    <property type="match status" value="1"/>
</dbReference>
<feature type="compositionally biased region" description="Pro residues" evidence="2">
    <location>
        <begin position="38"/>
        <end position="48"/>
    </location>
</feature>
<gene>
    <name evidence="4" type="ORF">HU200_017527</name>
</gene>
<evidence type="ECO:0000259" key="3">
    <source>
        <dbReference type="Pfam" id="PF13839"/>
    </source>
</evidence>
<dbReference type="EMBL" id="JACEFO010001623">
    <property type="protein sequence ID" value="KAF8729583.1"/>
    <property type="molecule type" value="Genomic_DNA"/>
</dbReference>
<evidence type="ECO:0000256" key="2">
    <source>
        <dbReference type="SAM" id="MobiDB-lite"/>
    </source>
</evidence>
<organism evidence="4 5">
    <name type="scientific">Digitaria exilis</name>
    <dbReference type="NCBI Taxonomy" id="1010633"/>
    <lineage>
        <taxon>Eukaryota</taxon>
        <taxon>Viridiplantae</taxon>
        <taxon>Streptophyta</taxon>
        <taxon>Embryophyta</taxon>
        <taxon>Tracheophyta</taxon>
        <taxon>Spermatophyta</taxon>
        <taxon>Magnoliopsida</taxon>
        <taxon>Liliopsida</taxon>
        <taxon>Poales</taxon>
        <taxon>Poaceae</taxon>
        <taxon>PACMAD clade</taxon>
        <taxon>Panicoideae</taxon>
        <taxon>Panicodae</taxon>
        <taxon>Paniceae</taxon>
        <taxon>Anthephorinae</taxon>
        <taxon>Digitaria</taxon>
    </lineage>
</organism>
<comment type="similarity">
    <text evidence="1">Belongs to the PC-esterase family. TBL subfamily.</text>
</comment>
<evidence type="ECO:0000313" key="4">
    <source>
        <dbReference type="EMBL" id="KAF8729583.1"/>
    </source>
</evidence>
<dbReference type="Proteomes" id="UP000636709">
    <property type="component" value="Unassembled WGS sequence"/>
</dbReference>
<accession>A0A835KHQ4</accession>
<feature type="domain" description="Trichome birefringence-like C-terminal" evidence="3">
    <location>
        <begin position="63"/>
        <end position="112"/>
    </location>
</feature>
<proteinExistence type="inferred from homology"/>
<comment type="caution">
    <text evidence="4">The sequence shown here is derived from an EMBL/GenBank/DDBJ whole genome shotgun (WGS) entry which is preliminary data.</text>
</comment>
<feature type="region of interest" description="Disordered" evidence="2">
    <location>
        <begin position="21"/>
        <end position="51"/>
    </location>
</feature>
<reference evidence="4" key="1">
    <citation type="submission" date="2020-07" db="EMBL/GenBank/DDBJ databases">
        <title>Genome sequence and genetic diversity analysis of an under-domesticated orphan crop, white fonio (Digitaria exilis).</title>
        <authorList>
            <person name="Bennetzen J.L."/>
            <person name="Chen S."/>
            <person name="Ma X."/>
            <person name="Wang X."/>
            <person name="Yssel A.E.J."/>
            <person name="Chaluvadi S.R."/>
            <person name="Johnson M."/>
            <person name="Gangashetty P."/>
            <person name="Hamidou F."/>
            <person name="Sanogo M.D."/>
            <person name="Zwaenepoel A."/>
            <person name="Wallace J."/>
            <person name="Van De Peer Y."/>
            <person name="Van Deynze A."/>
        </authorList>
    </citation>
    <scope>NUCLEOTIDE SEQUENCE</scope>
    <source>
        <tissue evidence="4">Leaves</tissue>
    </source>
</reference>
<dbReference type="OrthoDB" id="10585087at2759"/>
<evidence type="ECO:0000313" key="5">
    <source>
        <dbReference type="Proteomes" id="UP000636709"/>
    </source>
</evidence>
<dbReference type="GO" id="GO:0016740">
    <property type="term" value="F:transferase activity"/>
    <property type="evidence" value="ECO:0007669"/>
    <property type="project" value="InterPro"/>
</dbReference>
<evidence type="ECO:0000256" key="1">
    <source>
        <dbReference type="ARBA" id="ARBA00007727"/>
    </source>
</evidence>
<dbReference type="InterPro" id="IPR026057">
    <property type="entry name" value="TBL_C"/>
</dbReference>
<dbReference type="AlphaFoldDB" id="A0A835KHQ4"/>